<dbReference type="PROSITE" id="PS50113">
    <property type="entry name" value="PAC"/>
    <property type="match status" value="1"/>
</dbReference>
<dbReference type="SMART" id="SM00267">
    <property type="entry name" value="GGDEF"/>
    <property type="match status" value="1"/>
</dbReference>
<dbReference type="InterPro" id="IPR000160">
    <property type="entry name" value="GGDEF_dom"/>
</dbReference>
<reference evidence="5" key="1">
    <citation type="journal article" date="2019" name="Int. J. Syst. Evol. Microbiol.">
        <title>The Global Catalogue of Microorganisms (GCM) 10K type strain sequencing project: providing services to taxonomists for standard genome sequencing and annotation.</title>
        <authorList>
            <consortium name="The Broad Institute Genomics Platform"/>
            <consortium name="The Broad Institute Genome Sequencing Center for Infectious Disease"/>
            <person name="Wu L."/>
            <person name="Ma J."/>
        </authorList>
    </citation>
    <scope>NUCLEOTIDE SEQUENCE [LARGE SCALE GENOMIC DNA]</scope>
    <source>
        <strain evidence="5">CGMCC 1.15043</strain>
    </source>
</reference>
<dbReference type="Pfam" id="PF00990">
    <property type="entry name" value="GGDEF"/>
    <property type="match status" value="1"/>
</dbReference>
<dbReference type="Pfam" id="PF00563">
    <property type="entry name" value="EAL"/>
    <property type="match status" value="1"/>
</dbReference>
<evidence type="ECO:0008006" key="6">
    <source>
        <dbReference type="Google" id="ProtNLM"/>
    </source>
</evidence>
<dbReference type="InterPro" id="IPR029787">
    <property type="entry name" value="Nucleotide_cyclase"/>
</dbReference>
<dbReference type="InterPro" id="IPR001633">
    <property type="entry name" value="EAL_dom"/>
</dbReference>
<comment type="caution">
    <text evidence="4">The sequence shown here is derived from an EMBL/GenBank/DDBJ whole genome shotgun (WGS) entry which is preliminary data.</text>
</comment>
<dbReference type="NCBIfam" id="TIGR00254">
    <property type="entry name" value="GGDEF"/>
    <property type="match status" value="1"/>
</dbReference>
<dbReference type="PROSITE" id="PS50883">
    <property type="entry name" value="EAL"/>
    <property type="match status" value="1"/>
</dbReference>
<dbReference type="CDD" id="cd01949">
    <property type="entry name" value="GGDEF"/>
    <property type="match status" value="1"/>
</dbReference>
<feature type="domain" description="EAL" evidence="2">
    <location>
        <begin position="496"/>
        <end position="749"/>
    </location>
</feature>
<dbReference type="InterPro" id="IPR043128">
    <property type="entry name" value="Rev_trsase/Diguanyl_cyclase"/>
</dbReference>
<evidence type="ECO:0000259" key="1">
    <source>
        <dbReference type="PROSITE" id="PS50113"/>
    </source>
</evidence>
<dbReference type="InterPro" id="IPR029016">
    <property type="entry name" value="GAF-like_dom_sf"/>
</dbReference>
<keyword evidence="5" id="KW-1185">Reference proteome</keyword>
<dbReference type="SMART" id="SM00052">
    <property type="entry name" value="EAL"/>
    <property type="match status" value="1"/>
</dbReference>
<feature type="domain" description="GGDEF" evidence="3">
    <location>
        <begin position="352"/>
        <end position="485"/>
    </location>
</feature>
<dbReference type="InterPro" id="IPR035965">
    <property type="entry name" value="PAS-like_dom_sf"/>
</dbReference>
<sequence length="763" mass="86836">MEQLNHEPDYIVESKRKCIAAGMDPNEIRKPKRSMSEKQLLAKRNTYNEILSVIDFFSKKILDSLSGTPVLIVISDENGYLIHMVGDETIRITINQLGIRVGAQFTQEDMGTNVVSLSLQQTHPIQLVGSNHYHTILHGTACYGVAFHYTDVNNLLGSICIMTATELHNPFFLTMLTTVVDSIERELLLRKQNRKLDMLNQIMVNKNRNGIIITNADGVINSVNDFVIGKFGIQREISILERSAENPGCLISSHMKKVINNKKSFDNVQMMLKTVDNQKVVCLFDAQPIYDETNNFIGSYSQLRDITERYLNEEKHNYLAYHDELTSLPNRRSLKETLNSYISSSLSTGKNIDLALMFLDLDHFKTINDAFGHSNGDVLLKQVSSRLTECLGDYGKVFRMGGDEFIFLFSDITGQKEVINKGKQIIDLFDTPFTINSSKFHVTASIGIAIYPNDGTDAETFMVYADNAMYKSKSKGRNNYTLFDSNMKTYSKEKDKLSLEVLLRRALEKKEFMVYYQPQVDLMKKKVIGVEALLRWNSPEYGIVSPENFIPILEENGLISQVGEWVLSEVCNQSKRWVEKGFPRIRMAVNLSSQQFLKDNLVEIINNTLIEFGMDPNYLELEITETMTMDVERAINVLGQLNALGVRISIDDFGTGYSSLNYLKKFSIHTLKIDKSFVRDIMLDKNDSNIVSTIISMAHNLNLDVVAEGVETKDQLDFLQMRKCDVVQGYYFSKPLSADDFEKSFYKINEGIEINFTNEMDGL</sequence>
<organism evidence="4 5">
    <name type="scientific">Paenibacillus marchantiophytorum</name>
    <dbReference type="NCBI Taxonomy" id="1619310"/>
    <lineage>
        <taxon>Bacteria</taxon>
        <taxon>Bacillati</taxon>
        <taxon>Bacillota</taxon>
        <taxon>Bacilli</taxon>
        <taxon>Bacillales</taxon>
        <taxon>Paenibacillaceae</taxon>
        <taxon>Paenibacillus</taxon>
    </lineage>
</organism>
<dbReference type="Gene3D" id="3.30.450.40">
    <property type="match status" value="1"/>
</dbReference>
<dbReference type="Gene3D" id="3.30.70.270">
    <property type="match status" value="1"/>
</dbReference>
<dbReference type="Gene3D" id="3.20.20.450">
    <property type="entry name" value="EAL domain"/>
    <property type="match status" value="1"/>
</dbReference>
<dbReference type="SUPFAM" id="SSF55073">
    <property type="entry name" value="Nucleotide cyclase"/>
    <property type="match status" value="1"/>
</dbReference>
<name>A0ABQ1FFE1_9BACL</name>
<dbReference type="PANTHER" id="PTHR44757">
    <property type="entry name" value="DIGUANYLATE CYCLASE DGCP"/>
    <property type="match status" value="1"/>
</dbReference>
<evidence type="ECO:0000313" key="5">
    <source>
        <dbReference type="Proteomes" id="UP000615455"/>
    </source>
</evidence>
<dbReference type="PANTHER" id="PTHR44757:SF2">
    <property type="entry name" value="BIOFILM ARCHITECTURE MAINTENANCE PROTEIN MBAA"/>
    <property type="match status" value="1"/>
</dbReference>
<dbReference type="SUPFAM" id="SSF55785">
    <property type="entry name" value="PYP-like sensor domain (PAS domain)"/>
    <property type="match status" value="1"/>
</dbReference>
<gene>
    <name evidence="4" type="ORF">GCM10008018_64490</name>
</gene>
<dbReference type="InterPro" id="IPR035919">
    <property type="entry name" value="EAL_sf"/>
</dbReference>
<feature type="domain" description="PAC" evidence="1">
    <location>
        <begin position="266"/>
        <end position="318"/>
    </location>
</feature>
<evidence type="ECO:0000313" key="4">
    <source>
        <dbReference type="EMBL" id="GGA10105.1"/>
    </source>
</evidence>
<dbReference type="Proteomes" id="UP000615455">
    <property type="component" value="Unassembled WGS sequence"/>
</dbReference>
<dbReference type="InterPro" id="IPR052155">
    <property type="entry name" value="Biofilm_reg_signaling"/>
</dbReference>
<dbReference type="InterPro" id="IPR000700">
    <property type="entry name" value="PAS-assoc_C"/>
</dbReference>
<protein>
    <recommendedName>
        <fullName evidence="6">EAL domain-containing protein</fullName>
    </recommendedName>
</protein>
<dbReference type="SUPFAM" id="SSF141868">
    <property type="entry name" value="EAL domain-like"/>
    <property type="match status" value="1"/>
</dbReference>
<dbReference type="Gene3D" id="3.30.450.20">
    <property type="entry name" value="PAS domain"/>
    <property type="match status" value="1"/>
</dbReference>
<accession>A0ABQ1FFE1</accession>
<dbReference type="CDD" id="cd01948">
    <property type="entry name" value="EAL"/>
    <property type="match status" value="1"/>
</dbReference>
<proteinExistence type="predicted"/>
<evidence type="ECO:0000259" key="2">
    <source>
        <dbReference type="PROSITE" id="PS50883"/>
    </source>
</evidence>
<dbReference type="PROSITE" id="PS50887">
    <property type="entry name" value="GGDEF"/>
    <property type="match status" value="1"/>
</dbReference>
<dbReference type="EMBL" id="BMHE01000059">
    <property type="protein sequence ID" value="GGA10105.1"/>
    <property type="molecule type" value="Genomic_DNA"/>
</dbReference>
<evidence type="ECO:0000259" key="3">
    <source>
        <dbReference type="PROSITE" id="PS50887"/>
    </source>
</evidence>